<evidence type="ECO:0000313" key="1">
    <source>
        <dbReference type="EMBL" id="MBA0703672.1"/>
    </source>
</evidence>
<keyword evidence="2" id="KW-1185">Reference proteome</keyword>
<gene>
    <name evidence="1" type="ORF">Golax_015977</name>
</gene>
<dbReference type="Proteomes" id="UP000593574">
    <property type="component" value="Unassembled WGS sequence"/>
</dbReference>
<comment type="caution">
    <text evidence="1">The sequence shown here is derived from an EMBL/GenBank/DDBJ whole genome shotgun (WGS) entry which is preliminary data.</text>
</comment>
<dbReference type="EMBL" id="JABEZV010000001">
    <property type="protein sequence ID" value="MBA0703672.1"/>
    <property type="molecule type" value="Genomic_DNA"/>
</dbReference>
<evidence type="ECO:0000313" key="2">
    <source>
        <dbReference type="Proteomes" id="UP000593574"/>
    </source>
</evidence>
<dbReference type="AlphaFoldDB" id="A0A7J8YWF0"/>
<accession>A0A7J8YWF0</accession>
<reference evidence="1 2" key="1">
    <citation type="journal article" date="2019" name="Genome Biol. Evol.">
        <title>Insights into the evolution of the New World diploid cottons (Gossypium, subgenus Houzingenia) based on genome sequencing.</title>
        <authorList>
            <person name="Grover C.E."/>
            <person name="Arick M.A. 2nd"/>
            <person name="Thrash A."/>
            <person name="Conover J.L."/>
            <person name="Sanders W.S."/>
            <person name="Peterson D.G."/>
            <person name="Frelichowski J.E."/>
            <person name="Scheffler J.A."/>
            <person name="Scheffler B.E."/>
            <person name="Wendel J.F."/>
        </authorList>
    </citation>
    <scope>NUCLEOTIDE SEQUENCE [LARGE SCALE GENOMIC DNA]</scope>
    <source>
        <strain evidence="1">4</strain>
        <tissue evidence="1">Leaf</tissue>
    </source>
</reference>
<protein>
    <submittedName>
        <fullName evidence="1">Uncharacterized protein</fullName>
    </submittedName>
</protein>
<organism evidence="1 2">
    <name type="scientific">Gossypium laxum</name>
    <dbReference type="NCBI Taxonomy" id="34288"/>
    <lineage>
        <taxon>Eukaryota</taxon>
        <taxon>Viridiplantae</taxon>
        <taxon>Streptophyta</taxon>
        <taxon>Embryophyta</taxon>
        <taxon>Tracheophyta</taxon>
        <taxon>Spermatophyta</taxon>
        <taxon>Magnoliopsida</taxon>
        <taxon>eudicotyledons</taxon>
        <taxon>Gunneridae</taxon>
        <taxon>Pentapetalae</taxon>
        <taxon>rosids</taxon>
        <taxon>malvids</taxon>
        <taxon>Malvales</taxon>
        <taxon>Malvaceae</taxon>
        <taxon>Malvoideae</taxon>
        <taxon>Gossypium</taxon>
    </lineage>
</organism>
<proteinExistence type="predicted"/>
<sequence>MMIVVVQIILKKQNYIRNNLMKKKLQQIRIKT</sequence>
<name>A0A7J8YWF0_9ROSI</name>